<dbReference type="EMBL" id="CM042035">
    <property type="protein sequence ID" value="KAI3754843.1"/>
    <property type="molecule type" value="Genomic_DNA"/>
</dbReference>
<evidence type="ECO:0000313" key="1">
    <source>
        <dbReference type="EMBL" id="KAI3754843.1"/>
    </source>
</evidence>
<reference evidence="1 2" key="2">
    <citation type="journal article" date="2022" name="Mol. Ecol. Resour.">
        <title>The genomes of chicory, endive, great burdock and yacon provide insights into Asteraceae paleo-polyploidization history and plant inulin production.</title>
        <authorList>
            <person name="Fan W."/>
            <person name="Wang S."/>
            <person name="Wang H."/>
            <person name="Wang A."/>
            <person name="Jiang F."/>
            <person name="Liu H."/>
            <person name="Zhao H."/>
            <person name="Xu D."/>
            <person name="Zhang Y."/>
        </authorList>
    </citation>
    <scope>NUCLEOTIDE SEQUENCE [LARGE SCALE GENOMIC DNA]</scope>
    <source>
        <strain evidence="2">cv. Yunnan</strain>
        <tissue evidence="1">Leaves</tissue>
    </source>
</reference>
<keyword evidence="2" id="KW-1185">Reference proteome</keyword>
<evidence type="ECO:0000313" key="2">
    <source>
        <dbReference type="Proteomes" id="UP001056120"/>
    </source>
</evidence>
<accession>A0ACB9E8C4</accession>
<name>A0ACB9E8C4_9ASTR</name>
<gene>
    <name evidence="1" type="ORF">L1987_54634</name>
</gene>
<protein>
    <submittedName>
        <fullName evidence="1">Uncharacterized protein</fullName>
    </submittedName>
</protein>
<dbReference type="Proteomes" id="UP001056120">
    <property type="component" value="Linkage Group LG18"/>
</dbReference>
<sequence length="69" mass="7803">MTQRQLTDTLGNSSLQNLTVLQLDYCGQCSFDDQTKPNVPSKISLDYCGQCSFDDQRNNAHLMTLYLIP</sequence>
<proteinExistence type="predicted"/>
<reference evidence="2" key="1">
    <citation type="journal article" date="2022" name="Mol. Ecol. Resour.">
        <title>The genomes of chicory, endive, great burdock and yacon provide insights into Asteraceae palaeo-polyploidization history and plant inulin production.</title>
        <authorList>
            <person name="Fan W."/>
            <person name="Wang S."/>
            <person name="Wang H."/>
            <person name="Wang A."/>
            <person name="Jiang F."/>
            <person name="Liu H."/>
            <person name="Zhao H."/>
            <person name="Xu D."/>
            <person name="Zhang Y."/>
        </authorList>
    </citation>
    <scope>NUCLEOTIDE SEQUENCE [LARGE SCALE GENOMIC DNA]</scope>
    <source>
        <strain evidence="2">cv. Yunnan</strain>
    </source>
</reference>
<comment type="caution">
    <text evidence="1">The sequence shown here is derived from an EMBL/GenBank/DDBJ whole genome shotgun (WGS) entry which is preliminary data.</text>
</comment>
<organism evidence="1 2">
    <name type="scientific">Smallanthus sonchifolius</name>
    <dbReference type="NCBI Taxonomy" id="185202"/>
    <lineage>
        <taxon>Eukaryota</taxon>
        <taxon>Viridiplantae</taxon>
        <taxon>Streptophyta</taxon>
        <taxon>Embryophyta</taxon>
        <taxon>Tracheophyta</taxon>
        <taxon>Spermatophyta</taxon>
        <taxon>Magnoliopsida</taxon>
        <taxon>eudicotyledons</taxon>
        <taxon>Gunneridae</taxon>
        <taxon>Pentapetalae</taxon>
        <taxon>asterids</taxon>
        <taxon>campanulids</taxon>
        <taxon>Asterales</taxon>
        <taxon>Asteraceae</taxon>
        <taxon>Asteroideae</taxon>
        <taxon>Heliantheae alliance</taxon>
        <taxon>Millerieae</taxon>
        <taxon>Smallanthus</taxon>
    </lineage>
</organism>